<reference evidence="3" key="1">
    <citation type="submission" date="2016-11" db="EMBL/GenBank/DDBJ databases">
        <authorList>
            <person name="Varghese N."/>
            <person name="Submissions S."/>
        </authorList>
    </citation>
    <scope>NUCLEOTIDE SEQUENCE [LARGE SCALE GENOMIC DNA]</scope>
    <source>
        <strain evidence="3">DSM 10349</strain>
    </source>
</reference>
<dbReference type="EMBL" id="FRAR01000025">
    <property type="protein sequence ID" value="SHK82063.1"/>
    <property type="molecule type" value="Genomic_DNA"/>
</dbReference>
<dbReference type="SUPFAM" id="SSF53335">
    <property type="entry name" value="S-adenosyl-L-methionine-dependent methyltransferases"/>
    <property type="match status" value="1"/>
</dbReference>
<feature type="domain" description="Glycosyltransferase 2-like" evidence="1">
    <location>
        <begin position="197"/>
        <end position="302"/>
    </location>
</feature>
<dbReference type="InterPro" id="IPR019734">
    <property type="entry name" value="TPR_rpt"/>
</dbReference>
<dbReference type="RefSeq" id="WP_072916419.1">
    <property type="nucleotide sequence ID" value="NZ_FRAR01000025.1"/>
</dbReference>
<dbReference type="InterPro" id="IPR011990">
    <property type="entry name" value="TPR-like_helical_dom_sf"/>
</dbReference>
<protein>
    <submittedName>
        <fullName evidence="2">Glycosyltransferase involved in cell wall bisynthesis</fullName>
    </submittedName>
</protein>
<dbReference type="PANTHER" id="PTHR43630">
    <property type="entry name" value="POLY-BETA-1,6-N-ACETYL-D-GLUCOSAMINE SYNTHASE"/>
    <property type="match status" value="1"/>
</dbReference>
<dbReference type="SUPFAM" id="SSF48452">
    <property type="entry name" value="TPR-like"/>
    <property type="match status" value="1"/>
</dbReference>
<dbReference type="InterPro" id="IPR029044">
    <property type="entry name" value="Nucleotide-diphossugar_trans"/>
</dbReference>
<dbReference type="Gene3D" id="3.90.550.10">
    <property type="entry name" value="Spore Coat Polysaccharide Biosynthesis Protein SpsA, Chain A"/>
    <property type="match status" value="1"/>
</dbReference>
<evidence type="ECO:0000259" key="1">
    <source>
        <dbReference type="Pfam" id="PF00535"/>
    </source>
</evidence>
<dbReference type="Proteomes" id="UP000183997">
    <property type="component" value="Unassembled WGS sequence"/>
</dbReference>
<proteinExistence type="predicted"/>
<keyword evidence="2" id="KW-0808">Transferase</keyword>
<dbReference type="InterPro" id="IPR029063">
    <property type="entry name" value="SAM-dependent_MTases_sf"/>
</dbReference>
<sequence length="517" mass="60484">MPYSTQAGKAWIERLAKRLIKKCQDNSILDVGAGSGTYSDLLRSKLPGTEFTALEVWEPYLSEFHLENKYNAILHIDVRQFTPDTTYGITLLGNVLEYMSKEEAVEVYRKLVAASHFVILSIPLIQHPQDPSRDNPDEKQQKNDWSHEEVLATFDNLVLHRQENELGVYIGVNPQLHSLQEVIEANKPSIAVYGIYKDEEEVIERFFNSVQTADEIVLCDTGSTDHTNQIINQFKKDHPHVNLKVCSICVSPWRFDDARNTALALINPDIDICISLDMTEYLMDNWQEHLIDQWEFGYTKYSHRYKTILPGEDYLEDWHQQIHIRTGYTWKLPIHEILEYNKQENVKKLPDFWVYQKPVHDKVHVNYLPLLEQSVKERKDVWQSWSSLASEYLLIGKPEAALQALDIALTLNNSDKAYLYQQKYLVYKAQDQTDVALLNLNNAIIHKPDRRELYFEKALYLHQLGRNIEAYFTFQECKKLTNKVTDYHYNPAAWNQEFDQWSTKLLELAKKEGIHFE</sequence>
<evidence type="ECO:0000313" key="3">
    <source>
        <dbReference type="Proteomes" id="UP000183997"/>
    </source>
</evidence>
<dbReference type="Pfam" id="PF00535">
    <property type="entry name" value="Glycos_transf_2"/>
    <property type="match status" value="1"/>
</dbReference>
<dbReference type="AlphaFoldDB" id="A0A1M6VKN2"/>
<dbReference type="Gene3D" id="1.25.40.10">
    <property type="entry name" value="Tetratricopeptide repeat domain"/>
    <property type="match status" value="1"/>
</dbReference>
<dbReference type="STRING" id="1121421.SAMN02745123_03234"/>
<dbReference type="SMART" id="SM00028">
    <property type="entry name" value="TPR"/>
    <property type="match status" value="2"/>
</dbReference>
<dbReference type="OrthoDB" id="9772751at2"/>
<dbReference type="GO" id="GO:0016740">
    <property type="term" value="F:transferase activity"/>
    <property type="evidence" value="ECO:0007669"/>
    <property type="project" value="UniProtKB-KW"/>
</dbReference>
<evidence type="ECO:0000313" key="2">
    <source>
        <dbReference type="EMBL" id="SHK82063.1"/>
    </source>
</evidence>
<gene>
    <name evidence="2" type="ORF">SAMN02745123_03234</name>
</gene>
<dbReference type="Gene3D" id="3.40.50.150">
    <property type="entry name" value="Vaccinia Virus protein VP39"/>
    <property type="match status" value="1"/>
</dbReference>
<dbReference type="InterPro" id="IPR001173">
    <property type="entry name" value="Glyco_trans_2-like"/>
</dbReference>
<name>A0A1M6VKN2_9FIRM</name>
<dbReference type="SUPFAM" id="SSF53448">
    <property type="entry name" value="Nucleotide-diphospho-sugar transferases"/>
    <property type="match status" value="1"/>
</dbReference>
<keyword evidence="3" id="KW-1185">Reference proteome</keyword>
<organism evidence="2 3">
    <name type="scientific">Desulforamulus aeronauticus DSM 10349</name>
    <dbReference type="NCBI Taxonomy" id="1121421"/>
    <lineage>
        <taxon>Bacteria</taxon>
        <taxon>Bacillati</taxon>
        <taxon>Bacillota</taxon>
        <taxon>Clostridia</taxon>
        <taxon>Eubacteriales</taxon>
        <taxon>Peptococcaceae</taxon>
        <taxon>Desulforamulus</taxon>
    </lineage>
</organism>
<accession>A0A1M6VKN2</accession>
<dbReference type="PANTHER" id="PTHR43630:SF2">
    <property type="entry name" value="GLYCOSYLTRANSFERASE"/>
    <property type="match status" value="1"/>
</dbReference>